<sequence length="241" mass="26615">MTEPSVLCITQARMTSRRLPGKVMEHAGGSTVLGWHLGRLQRSRRISRLVVASVQGEESRPICDLAQKMGVPVVLGDEEDVLSRFALAAQRFPADIIVRVTSDCPLIDPDLVDRTVDLFCAGGADYASNGGGGYPRGFDVEVFSASVLREAQEKAVSMHEREHVTPYIYQHPDRYRLMTLGGGRGEQYRLCVDEPDDLALVRLVLAELADQPDFGWEDVVRLMDAHPDWAALNAQVVQKTA</sequence>
<reference evidence="1 2" key="1">
    <citation type="submission" date="2022-06" db="EMBL/GenBank/DDBJ databases">
        <title>Acetobacer genomes from food samples.</title>
        <authorList>
            <person name="Sombolestani A."/>
        </authorList>
    </citation>
    <scope>NUCLEOTIDE SEQUENCE [LARGE SCALE GENOMIC DNA]</scope>
    <source>
        <strain evidence="1 2">R-83285</strain>
    </source>
</reference>
<dbReference type="Pfam" id="PF02348">
    <property type="entry name" value="CTP_transf_3"/>
    <property type="match status" value="1"/>
</dbReference>
<accession>A0ABT1F263</accession>
<proteinExistence type="predicted"/>
<evidence type="ECO:0000313" key="1">
    <source>
        <dbReference type="EMBL" id="MCP1257849.1"/>
    </source>
</evidence>
<dbReference type="EMBL" id="JAMYZZ010000004">
    <property type="protein sequence ID" value="MCP1257849.1"/>
    <property type="molecule type" value="Genomic_DNA"/>
</dbReference>
<gene>
    <name evidence="1" type="ORF">NKW50_04495</name>
</gene>
<comment type="caution">
    <text evidence="1">The sequence shown here is derived from an EMBL/GenBank/DDBJ whole genome shotgun (WGS) entry which is preliminary data.</text>
</comment>
<dbReference type="CDD" id="cd02518">
    <property type="entry name" value="GT2_SpsF"/>
    <property type="match status" value="1"/>
</dbReference>
<dbReference type="InterPro" id="IPR003329">
    <property type="entry name" value="Cytidylyl_trans"/>
</dbReference>
<dbReference type="Proteomes" id="UP001523528">
    <property type="component" value="Unassembled WGS sequence"/>
</dbReference>
<dbReference type="PANTHER" id="PTHR42866">
    <property type="entry name" value="3-DEOXY-MANNO-OCTULOSONATE CYTIDYLYLTRANSFERASE"/>
    <property type="match status" value="1"/>
</dbReference>
<dbReference type="PANTHER" id="PTHR42866:SF1">
    <property type="entry name" value="SPORE COAT POLYSACCHARIDE BIOSYNTHESIS PROTEIN SPSF"/>
    <property type="match status" value="1"/>
</dbReference>
<dbReference type="SUPFAM" id="SSF53448">
    <property type="entry name" value="Nucleotide-diphospho-sugar transferases"/>
    <property type="match status" value="1"/>
</dbReference>
<dbReference type="RefSeq" id="WP_165991393.1">
    <property type="nucleotide sequence ID" value="NZ_JAMYZY010000004.1"/>
</dbReference>
<name>A0ABT1F263_9PROT</name>
<protein>
    <submittedName>
        <fullName evidence="1">Glycosyltransferase family protein</fullName>
    </submittedName>
</protein>
<keyword evidence="2" id="KW-1185">Reference proteome</keyword>
<dbReference type="Gene3D" id="3.90.550.10">
    <property type="entry name" value="Spore Coat Polysaccharide Biosynthesis Protein SpsA, Chain A"/>
    <property type="match status" value="1"/>
</dbReference>
<evidence type="ECO:0000313" key="2">
    <source>
        <dbReference type="Proteomes" id="UP001523528"/>
    </source>
</evidence>
<dbReference type="InterPro" id="IPR029044">
    <property type="entry name" value="Nucleotide-diphossugar_trans"/>
</dbReference>
<organism evidence="1 2">
    <name type="scientific">Acetobacter lambici</name>
    <dbReference type="NCBI Taxonomy" id="1332824"/>
    <lineage>
        <taxon>Bacteria</taxon>
        <taxon>Pseudomonadati</taxon>
        <taxon>Pseudomonadota</taxon>
        <taxon>Alphaproteobacteria</taxon>
        <taxon>Acetobacterales</taxon>
        <taxon>Acetobacteraceae</taxon>
        <taxon>Acetobacter</taxon>
    </lineage>
</organism>